<protein>
    <recommendedName>
        <fullName evidence="4">Alanine racemase N-terminal domain-containing protein</fullName>
    </recommendedName>
</protein>
<evidence type="ECO:0000259" key="4">
    <source>
        <dbReference type="Pfam" id="PF01168"/>
    </source>
</evidence>
<dbReference type="RefSeq" id="WP_094263598.1">
    <property type="nucleotide sequence ID" value="NZ_NOWF01000003.1"/>
</dbReference>
<dbReference type="EMBL" id="NOWF01000003">
    <property type="protein sequence ID" value="OYD08293.1"/>
    <property type="molecule type" value="Genomic_DNA"/>
</dbReference>
<dbReference type="GO" id="GO:0005829">
    <property type="term" value="C:cytosol"/>
    <property type="evidence" value="ECO:0007669"/>
    <property type="project" value="TreeGrafter"/>
</dbReference>
<accession>A0A235B7K3</accession>
<dbReference type="InterPro" id="IPR000821">
    <property type="entry name" value="Ala_racemase"/>
</dbReference>
<comment type="cofactor">
    <cofactor evidence="1">
        <name>pyridoxal 5'-phosphate</name>
        <dbReference type="ChEBI" id="CHEBI:597326"/>
    </cofactor>
</comment>
<reference evidence="5 6" key="1">
    <citation type="submission" date="2017-07" db="EMBL/GenBank/DDBJ databases">
        <title>The genome sequence of Paludifilum halophilum highlights mechanisms for microbial adaptation to high salt environemnts.</title>
        <authorList>
            <person name="Belbahri L."/>
        </authorList>
    </citation>
    <scope>NUCLEOTIDE SEQUENCE [LARGE SCALE GENOMIC DNA]</scope>
    <source>
        <strain evidence="5 6">DSM 102817</strain>
    </source>
</reference>
<dbReference type="GO" id="GO:0008784">
    <property type="term" value="F:alanine racemase activity"/>
    <property type="evidence" value="ECO:0007669"/>
    <property type="project" value="TreeGrafter"/>
</dbReference>
<dbReference type="InterPro" id="IPR001608">
    <property type="entry name" value="Ala_racemase_N"/>
</dbReference>
<dbReference type="AlphaFoldDB" id="A0A235B7K3"/>
<organism evidence="5 6">
    <name type="scientific">Paludifilum halophilum</name>
    <dbReference type="NCBI Taxonomy" id="1642702"/>
    <lineage>
        <taxon>Bacteria</taxon>
        <taxon>Bacillati</taxon>
        <taxon>Bacillota</taxon>
        <taxon>Bacilli</taxon>
        <taxon>Bacillales</taxon>
        <taxon>Thermoactinomycetaceae</taxon>
        <taxon>Paludifilum</taxon>
    </lineage>
</organism>
<dbReference type="SUPFAM" id="SSF51419">
    <property type="entry name" value="PLP-binding barrel"/>
    <property type="match status" value="1"/>
</dbReference>
<dbReference type="OrthoDB" id="2986620at2"/>
<dbReference type="Gene3D" id="2.40.37.10">
    <property type="entry name" value="Lyase, Ornithine Decarboxylase, Chain A, domain 1"/>
    <property type="match status" value="1"/>
</dbReference>
<dbReference type="Pfam" id="PF01168">
    <property type="entry name" value="Ala_racemase_N"/>
    <property type="match status" value="1"/>
</dbReference>
<evidence type="ECO:0000313" key="5">
    <source>
        <dbReference type="EMBL" id="OYD08293.1"/>
    </source>
</evidence>
<sequence>MSLTLYLNRREWLDHIRNTEERFPDYVPVIKGNGYGFGNEFLADAAIRSGKRTVAVGTVEEARELEGVYSFEEMLILTPVLAAPEYADMAESRVYTVGNLAQLKRLVEGFDSLCRRQSSIWNNGGEPFHLRILIKCESQMKRYGFEPEELSKVQTLIDDWNRSDSLRLEIAGYSIHFPTEGLSVTAKEESIHAWVQQIKKVGLPCNRMYVSHISSDLYGKLRKEYPSIRFHMRLGTDLWLHDKSFFSLRTTVLDVKDVVKGERFGYKQNRAKKSGRLVIVAGGTANGVALDAPTAVKGWKDRAKLTVFWLLQLTNRHLSPFTYQGKRLWFAEPPHMQTSVLFFPKGAKTPQPGEELKVQLRMTTAHFDRCVELGSDQEKEEEAADYEAAALLPNQEEKGKTLDVTS</sequence>
<gene>
    <name evidence="5" type="ORF">CHM34_05420</name>
</gene>
<dbReference type="Proteomes" id="UP000215459">
    <property type="component" value="Unassembled WGS sequence"/>
</dbReference>
<dbReference type="GO" id="GO:0030170">
    <property type="term" value="F:pyridoxal phosphate binding"/>
    <property type="evidence" value="ECO:0007669"/>
    <property type="project" value="TreeGrafter"/>
</dbReference>
<name>A0A235B7K3_9BACL</name>
<keyword evidence="2" id="KW-0663">Pyridoxal phosphate</keyword>
<dbReference type="PANTHER" id="PTHR30511">
    <property type="entry name" value="ALANINE RACEMASE"/>
    <property type="match status" value="1"/>
</dbReference>
<keyword evidence="6" id="KW-1185">Reference proteome</keyword>
<keyword evidence="3" id="KW-0413">Isomerase</keyword>
<proteinExistence type="predicted"/>
<evidence type="ECO:0000313" key="6">
    <source>
        <dbReference type="Proteomes" id="UP000215459"/>
    </source>
</evidence>
<dbReference type="Gene3D" id="3.20.20.10">
    <property type="entry name" value="Alanine racemase"/>
    <property type="match status" value="1"/>
</dbReference>
<feature type="domain" description="Alanine racemase N-terminal" evidence="4">
    <location>
        <begin position="20"/>
        <end position="206"/>
    </location>
</feature>
<dbReference type="PANTHER" id="PTHR30511:SF3">
    <property type="entry name" value="LYSINE RACEMASE"/>
    <property type="match status" value="1"/>
</dbReference>
<dbReference type="InterPro" id="IPR009006">
    <property type="entry name" value="Ala_racemase/Decarboxylase_C"/>
</dbReference>
<evidence type="ECO:0000256" key="2">
    <source>
        <dbReference type="ARBA" id="ARBA00022898"/>
    </source>
</evidence>
<evidence type="ECO:0000256" key="3">
    <source>
        <dbReference type="ARBA" id="ARBA00023235"/>
    </source>
</evidence>
<dbReference type="InterPro" id="IPR029066">
    <property type="entry name" value="PLP-binding_barrel"/>
</dbReference>
<evidence type="ECO:0000256" key="1">
    <source>
        <dbReference type="ARBA" id="ARBA00001933"/>
    </source>
</evidence>
<comment type="caution">
    <text evidence="5">The sequence shown here is derived from an EMBL/GenBank/DDBJ whole genome shotgun (WGS) entry which is preliminary data.</text>
</comment>